<evidence type="ECO:0000256" key="4">
    <source>
        <dbReference type="PIRSR" id="PIRSR000137-2"/>
    </source>
</evidence>
<reference evidence="7" key="1">
    <citation type="journal article" date="2020" name="Stud. Mycol.">
        <title>101 Dothideomycetes genomes: a test case for predicting lifestyles and emergence of pathogens.</title>
        <authorList>
            <person name="Haridas S."/>
            <person name="Albert R."/>
            <person name="Binder M."/>
            <person name="Bloem J."/>
            <person name="Labutti K."/>
            <person name="Salamov A."/>
            <person name="Andreopoulos B."/>
            <person name="Baker S."/>
            <person name="Barry K."/>
            <person name="Bills G."/>
            <person name="Bluhm B."/>
            <person name="Cannon C."/>
            <person name="Castanera R."/>
            <person name="Culley D."/>
            <person name="Daum C."/>
            <person name="Ezra D."/>
            <person name="Gonzalez J."/>
            <person name="Henrissat B."/>
            <person name="Kuo A."/>
            <person name="Liang C."/>
            <person name="Lipzen A."/>
            <person name="Lutzoni F."/>
            <person name="Magnuson J."/>
            <person name="Mondo S."/>
            <person name="Nolan M."/>
            <person name="Ohm R."/>
            <person name="Pangilinan J."/>
            <person name="Park H.-J."/>
            <person name="Ramirez L."/>
            <person name="Alfaro M."/>
            <person name="Sun H."/>
            <person name="Tritt A."/>
            <person name="Yoshinaga Y."/>
            <person name="Zwiers L.-H."/>
            <person name="Turgeon B."/>
            <person name="Goodwin S."/>
            <person name="Spatafora J."/>
            <person name="Crous P."/>
            <person name="Grigoriev I."/>
        </authorList>
    </citation>
    <scope>NUCLEOTIDE SEQUENCE</scope>
    <source>
        <strain evidence="7">CBS 260.36</strain>
    </source>
</reference>
<evidence type="ECO:0000259" key="6">
    <source>
        <dbReference type="PROSITE" id="PS00624"/>
    </source>
</evidence>
<proteinExistence type="inferred from homology"/>
<dbReference type="GO" id="GO:0050660">
    <property type="term" value="F:flavin adenine dinucleotide binding"/>
    <property type="evidence" value="ECO:0007669"/>
    <property type="project" value="InterPro"/>
</dbReference>
<gene>
    <name evidence="7" type="ORF">K461DRAFT_286548</name>
</gene>
<comment type="caution">
    <text evidence="7">The sequence shown here is derived from an EMBL/GenBank/DDBJ whole genome shotgun (WGS) entry which is preliminary data.</text>
</comment>
<protein>
    <submittedName>
        <fullName evidence="7">GMC oxidoreductase</fullName>
    </submittedName>
</protein>
<dbReference type="PANTHER" id="PTHR11552:SF138">
    <property type="entry name" value="DEHYDROGENASE PKFF-RELATED"/>
    <property type="match status" value="1"/>
</dbReference>
<dbReference type="AlphaFoldDB" id="A0A9P4J5F9"/>
<dbReference type="InterPro" id="IPR036188">
    <property type="entry name" value="FAD/NAD-bd_sf"/>
</dbReference>
<dbReference type="EMBL" id="ML996086">
    <property type="protein sequence ID" value="KAF2152734.1"/>
    <property type="molecule type" value="Genomic_DNA"/>
</dbReference>
<keyword evidence="8" id="KW-1185">Reference proteome</keyword>
<comment type="similarity">
    <text evidence="1">Belongs to the GMC oxidoreductase family.</text>
</comment>
<accession>A0A9P4J5F9</accession>
<organism evidence="7 8">
    <name type="scientific">Myriangium duriaei CBS 260.36</name>
    <dbReference type="NCBI Taxonomy" id="1168546"/>
    <lineage>
        <taxon>Eukaryota</taxon>
        <taxon>Fungi</taxon>
        <taxon>Dikarya</taxon>
        <taxon>Ascomycota</taxon>
        <taxon>Pezizomycotina</taxon>
        <taxon>Dothideomycetes</taxon>
        <taxon>Dothideomycetidae</taxon>
        <taxon>Myriangiales</taxon>
        <taxon>Myriangiaceae</taxon>
        <taxon>Myriangium</taxon>
    </lineage>
</organism>
<feature type="chain" id="PRO_5040333476" evidence="5">
    <location>
        <begin position="17"/>
        <end position="633"/>
    </location>
</feature>
<dbReference type="Gene3D" id="3.50.50.60">
    <property type="entry name" value="FAD/NAD(P)-binding domain"/>
    <property type="match status" value="1"/>
</dbReference>
<dbReference type="OrthoDB" id="269227at2759"/>
<dbReference type="Proteomes" id="UP000799439">
    <property type="component" value="Unassembled WGS sequence"/>
</dbReference>
<evidence type="ECO:0000256" key="3">
    <source>
        <dbReference type="PIRSR" id="PIRSR000137-1"/>
    </source>
</evidence>
<dbReference type="InterPro" id="IPR000172">
    <property type="entry name" value="GMC_OxRdtase_N"/>
</dbReference>
<feature type="active site" description="Proton acceptor" evidence="3">
    <location>
        <position position="613"/>
    </location>
</feature>
<keyword evidence="5" id="KW-0732">Signal</keyword>
<evidence type="ECO:0000256" key="1">
    <source>
        <dbReference type="ARBA" id="ARBA00010790"/>
    </source>
</evidence>
<dbReference type="SUPFAM" id="SSF54373">
    <property type="entry name" value="FAD-linked reductases, C-terminal domain"/>
    <property type="match status" value="1"/>
</dbReference>
<keyword evidence="4" id="KW-0285">Flavoprotein</keyword>
<comment type="cofactor">
    <cofactor evidence="4">
        <name>FAD</name>
        <dbReference type="ChEBI" id="CHEBI:57692"/>
    </cofactor>
</comment>
<sequence length="633" mass="67167">MLGFLAVIPLLGSAAPSPPLHGRQAPSGQRRLPGSSFGASTLNLFNPSTNATFDYVVVGGGNAGIPVAVRLAEAGYSVALVEAGSFVELGNSNFSQVPAFAAAFSFPDPRNPATVAPMVDWNQMTTPQFPSRTTRLVPQGRVLGGSSARSHQAFHLGTKGSYQAWADAVGDQSYNFEHFSPYLYKPLNFTPPASSRFANTTPEYDPALASHTSGPVDLTWGAYAWGFASWAAKALAQAGIKMRPDGFTAGSLLGSAYQPWTFDATSFTGESSESTYLRKIGLKNKNLIVYPSTLAKRIIFDSLKTATGVEVDFGGVPLLLYGTKEVIVSAGALRSPQLLMVSGVGPAATLKQNNIGVVVALEGVGQNLKDHPLTGSISRRVNVETTARLQSDAAFAQSALNEYLSTPPQGPLTTFGSDLMAFEKLPSAYRKKLSNATQAALAKLPADWPEIEFLANSGFTGPLKGFIGSPDGSDWASIVVSLDAVFSTGNVTIASNDTRVNPLVNPGWLDDVRDQQVAIQAYRRVQELFNQSSLQPVLVGTESFPTASALQTDEQVLEVIRAATFSAYHFACTCKMGRSNDSMAVVDSKARVHGVKKLRVVDASILPILPPGHLSGTIYGLAEKIADNIVQGK</sequence>
<feature type="domain" description="Glucose-methanol-choline oxidoreductase N-terminal" evidence="6">
    <location>
        <begin position="331"/>
        <end position="345"/>
    </location>
</feature>
<feature type="signal peptide" evidence="5">
    <location>
        <begin position="1"/>
        <end position="16"/>
    </location>
</feature>
<dbReference type="PIRSF" id="PIRSF000137">
    <property type="entry name" value="Alcohol_oxidase"/>
    <property type="match status" value="1"/>
</dbReference>
<feature type="binding site" evidence="4">
    <location>
        <position position="142"/>
    </location>
    <ligand>
        <name>FAD</name>
        <dbReference type="ChEBI" id="CHEBI:57692"/>
    </ligand>
</feature>
<dbReference type="InterPro" id="IPR012132">
    <property type="entry name" value="GMC_OxRdtase"/>
</dbReference>
<evidence type="ECO:0000256" key="5">
    <source>
        <dbReference type="SAM" id="SignalP"/>
    </source>
</evidence>
<keyword evidence="2" id="KW-0325">Glycoprotein</keyword>
<dbReference type="Gene3D" id="3.30.560.10">
    <property type="entry name" value="Glucose Oxidase, domain 3"/>
    <property type="match status" value="1"/>
</dbReference>
<dbReference type="Pfam" id="PF00732">
    <property type="entry name" value="GMC_oxred_N"/>
    <property type="match status" value="1"/>
</dbReference>
<dbReference type="SUPFAM" id="SSF51905">
    <property type="entry name" value="FAD/NAD(P)-binding domain"/>
    <property type="match status" value="1"/>
</dbReference>
<name>A0A9P4J5F9_9PEZI</name>
<evidence type="ECO:0000313" key="7">
    <source>
        <dbReference type="EMBL" id="KAF2152734.1"/>
    </source>
</evidence>
<dbReference type="InterPro" id="IPR007867">
    <property type="entry name" value="GMC_OxRtase_C"/>
</dbReference>
<dbReference type="PANTHER" id="PTHR11552">
    <property type="entry name" value="GLUCOSE-METHANOL-CHOLINE GMC OXIDOREDUCTASE"/>
    <property type="match status" value="1"/>
</dbReference>
<dbReference type="GO" id="GO:0016614">
    <property type="term" value="F:oxidoreductase activity, acting on CH-OH group of donors"/>
    <property type="evidence" value="ECO:0007669"/>
    <property type="project" value="InterPro"/>
</dbReference>
<dbReference type="Pfam" id="PF05199">
    <property type="entry name" value="GMC_oxred_C"/>
    <property type="match status" value="1"/>
</dbReference>
<dbReference type="PROSITE" id="PS00624">
    <property type="entry name" value="GMC_OXRED_2"/>
    <property type="match status" value="1"/>
</dbReference>
<feature type="active site" description="Proton donor" evidence="3">
    <location>
        <position position="569"/>
    </location>
</feature>
<evidence type="ECO:0000256" key="2">
    <source>
        <dbReference type="ARBA" id="ARBA00023180"/>
    </source>
</evidence>
<evidence type="ECO:0000313" key="8">
    <source>
        <dbReference type="Proteomes" id="UP000799439"/>
    </source>
</evidence>
<keyword evidence="4" id="KW-0274">FAD</keyword>
<dbReference type="GO" id="GO:0044550">
    <property type="term" value="P:secondary metabolite biosynthetic process"/>
    <property type="evidence" value="ECO:0007669"/>
    <property type="project" value="TreeGrafter"/>
</dbReference>